<evidence type="ECO:0000313" key="7">
    <source>
        <dbReference type="EMBL" id="TDQ76697.1"/>
    </source>
</evidence>
<dbReference type="EMBL" id="SNYV01000015">
    <property type="protein sequence ID" value="TDQ76697.1"/>
    <property type="molecule type" value="Genomic_DNA"/>
</dbReference>
<dbReference type="RefSeq" id="WP_133585496.1">
    <property type="nucleotide sequence ID" value="NZ_SNYV01000015.1"/>
</dbReference>
<dbReference type="OrthoDB" id="9808773at2"/>
<dbReference type="Gene3D" id="3.40.50.150">
    <property type="entry name" value="Vaccinia Virus protein VP39"/>
    <property type="match status" value="1"/>
</dbReference>
<comment type="caution">
    <text evidence="6">Lacks conserved residue(s) required for the propagation of feature annotation.</text>
</comment>
<keyword evidence="4 6" id="KW-0808">Transferase</keyword>
<comment type="caution">
    <text evidence="7">The sequence shown here is derived from an EMBL/GenBank/DDBJ whole genome shotgun (WGS) entry which is preliminary data.</text>
</comment>
<dbReference type="HAMAP" id="MF_00074">
    <property type="entry name" value="16SrRNA_methyltr_G"/>
    <property type="match status" value="1"/>
</dbReference>
<proteinExistence type="inferred from homology"/>
<protein>
    <recommendedName>
        <fullName evidence="6">Ribosomal RNA small subunit methyltransferase G</fullName>
        <ecNumber evidence="6">2.1.1.-</ecNumber>
    </recommendedName>
    <alternativeName>
        <fullName evidence="6">16S rRNA 7-methylguanosine methyltransferase</fullName>
        <shortName evidence="6">16S rRNA m7G methyltransferase</shortName>
    </alternativeName>
</protein>
<reference evidence="7 8" key="1">
    <citation type="submission" date="2019-03" db="EMBL/GenBank/DDBJ databases">
        <title>Genomic Encyclopedia of Archaeal and Bacterial Type Strains, Phase II (KMG-II): from individual species to whole genera.</title>
        <authorList>
            <person name="Goeker M."/>
        </authorList>
    </citation>
    <scope>NUCLEOTIDE SEQUENCE [LARGE SCALE GENOMIC DNA]</scope>
    <source>
        <strain evidence="7 8">DSM 28353</strain>
    </source>
</reference>
<dbReference type="Pfam" id="PF02527">
    <property type="entry name" value="GidB"/>
    <property type="match status" value="1"/>
</dbReference>
<dbReference type="NCBIfam" id="TIGR00138">
    <property type="entry name" value="rsmG_gidB"/>
    <property type="match status" value="1"/>
</dbReference>
<organism evidence="7 8">
    <name type="scientific">Sphingobacterium yanglingense</name>
    <dbReference type="NCBI Taxonomy" id="1437280"/>
    <lineage>
        <taxon>Bacteria</taxon>
        <taxon>Pseudomonadati</taxon>
        <taxon>Bacteroidota</taxon>
        <taxon>Sphingobacteriia</taxon>
        <taxon>Sphingobacteriales</taxon>
        <taxon>Sphingobacteriaceae</taxon>
        <taxon>Sphingobacterium</taxon>
    </lineage>
</organism>
<dbReference type="PANTHER" id="PTHR31760:SF0">
    <property type="entry name" value="S-ADENOSYL-L-METHIONINE-DEPENDENT METHYLTRANSFERASES SUPERFAMILY PROTEIN"/>
    <property type="match status" value="1"/>
</dbReference>
<feature type="binding site" evidence="6">
    <location>
        <position position="81"/>
    </location>
    <ligand>
        <name>S-adenosyl-L-methionine</name>
        <dbReference type="ChEBI" id="CHEBI:59789"/>
    </ligand>
</feature>
<comment type="subcellular location">
    <subcellularLocation>
        <location evidence="6">Cytoplasm</location>
    </subcellularLocation>
</comment>
<sequence>MNPTVDIIFKYFPNLTATQKSQFEKLAEVYPFWNDQINVISRKDIESLYLKHVLHSLAIAKFVQEFAPGTRILDVGTGGGFPGIPLAILFPEVQFHLVDSIGKKIKVVRGVAEAIGLTNVEADHIRAEQLDYTYDFVVSRAVTRLGDFAPWIRNKFEKKDKNGIPNGILYLKGGDLKEEIKESKLKAELHPLTSYFEEDFFDTKYVVYVPM</sequence>
<dbReference type="PIRSF" id="PIRSF003078">
    <property type="entry name" value="GidB"/>
    <property type="match status" value="1"/>
</dbReference>
<evidence type="ECO:0000256" key="4">
    <source>
        <dbReference type="ARBA" id="ARBA00022679"/>
    </source>
</evidence>
<evidence type="ECO:0000313" key="8">
    <source>
        <dbReference type="Proteomes" id="UP000295292"/>
    </source>
</evidence>
<comment type="function">
    <text evidence="6">Specifically methylates the N7 position of a guanine in 16S rRNA.</text>
</comment>
<feature type="binding site" evidence="6">
    <location>
        <position position="76"/>
    </location>
    <ligand>
        <name>S-adenosyl-L-methionine</name>
        <dbReference type="ChEBI" id="CHEBI:59789"/>
    </ligand>
</feature>
<dbReference type="AlphaFoldDB" id="A0A4R6WFB2"/>
<keyword evidence="3 6" id="KW-0489">Methyltransferase</keyword>
<keyword evidence="1 6" id="KW-0963">Cytoplasm</keyword>
<dbReference type="GO" id="GO:0005829">
    <property type="term" value="C:cytosol"/>
    <property type="evidence" value="ECO:0007669"/>
    <property type="project" value="TreeGrafter"/>
</dbReference>
<dbReference type="EC" id="2.1.1.-" evidence="6"/>
<evidence type="ECO:0000256" key="2">
    <source>
        <dbReference type="ARBA" id="ARBA00022552"/>
    </source>
</evidence>
<feature type="binding site" evidence="6">
    <location>
        <begin position="127"/>
        <end position="128"/>
    </location>
    <ligand>
        <name>S-adenosyl-L-methionine</name>
        <dbReference type="ChEBI" id="CHEBI:59789"/>
    </ligand>
</feature>
<accession>A0A4R6WFB2</accession>
<comment type="similarity">
    <text evidence="6">Belongs to the methyltransferase superfamily. RNA methyltransferase RsmG family.</text>
</comment>
<evidence type="ECO:0000256" key="1">
    <source>
        <dbReference type="ARBA" id="ARBA00022490"/>
    </source>
</evidence>
<dbReference type="PANTHER" id="PTHR31760">
    <property type="entry name" value="S-ADENOSYL-L-METHIONINE-DEPENDENT METHYLTRANSFERASES SUPERFAMILY PROTEIN"/>
    <property type="match status" value="1"/>
</dbReference>
<keyword evidence="2 6" id="KW-0698">rRNA processing</keyword>
<evidence type="ECO:0000256" key="5">
    <source>
        <dbReference type="ARBA" id="ARBA00022691"/>
    </source>
</evidence>
<name>A0A4R6WFB2_9SPHI</name>
<dbReference type="GO" id="GO:0070043">
    <property type="term" value="F:rRNA (guanine-N7-)-methyltransferase activity"/>
    <property type="evidence" value="ECO:0007669"/>
    <property type="project" value="UniProtKB-UniRule"/>
</dbReference>
<keyword evidence="5 6" id="KW-0949">S-adenosyl-L-methionine</keyword>
<dbReference type="Proteomes" id="UP000295292">
    <property type="component" value="Unassembled WGS sequence"/>
</dbReference>
<gene>
    <name evidence="6" type="primary">rsmG</name>
    <name evidence="7" type="ORF">CLV99_3290</name>
</gene>
<dbReference type="SUPFAM" id="SSF53335">
    <property type="entry name" value="S-adenosyl-L-methionine-dependent methyltransferases"/>
    <property type="match status" value="1"/>
</dbReference>
<keyword evidence="8" id="KW-1185">Reference proteome</keyword>
<evidence type="ECO:0000256" key="3">
    <source>
        <dbReference type="ARBA" id="ARBA00022603"/>
    </source>
</evidence>
<dbReference type="CDD" id="cd02440">
    <property type="entry name" value="AdoMet_MTases"/>
    <property type="match status" value="1"/>
</dbReference>
<dbReference type="InterPro" id="IPR029063">
    <property type="entry name" value="SAM-dependent_MTases_sf"/>
</dbReference>
<feature type="binding site" evidence="6">
    <location>
        <position position="140"/>
    </location>
    <ligand>
        <name>S-adenosyl-L-methionine</name>
        <dbReference type="ChEBI" id="CHEBI:59789"/>
    </ligand>
</feature>
<dbReference type="InterPro" id="IPR003682">
    <property type="entry name" value="rRNA_ssu_MeTfrase_G"/>
</dbReference>
<evidence type="ECO:0000256" key="6">
    <source>
        <dbReference type="HAMAP-Rule" id="MF_00074"/>
    </source>
</evidence>